<keyword evidence="3" id="KW-1185">Reference proteome</keyword>
<reference evidence="2 3" key="1">
    <citation type="submission" date="2024-12" db="EMBL/GenBank/DDBJ databases">
        <title>The unique morphological basis and parallel evolutionary history of personate flowers in Penstemon.</title>
        <authorList>
            <person name="Depatie T.H."/>
            <person name="Wessinger C.A."/>
        </authorList>
    </citation>
    <scope>NUCLEOTIDE SEQUENCE [LARGE SCALE GENOMIC DNA]</scope>
    <source>
        <strain evidence="2">WTNN_2</strain>
        <tissue evidence="2">Leaf</tissue>
    </source>
</reference>
<proteinExistence type="predicted"/>
<evidence type="ECO:0000256" key="1">
    <source>
        <dbReference type="SAM" id="MobiDB-lite"/>
    </source>
</evidence>
<dbReference type="Proteomes" id="UP001634393">
    <property type="component" value="Unassembled WGS sequence"/>
</dbReference>
<sequence length="87" mass="9966">MLDILNAVQLNRLTLYVQDHLHINNLEDNDNYHIPSCVPLPRYVINNYVMQENLRLMSMRGDMLGSYHPNGMSNGPLPPPSSMDDLD</sequence>
<dbReference type="EMBL" id="JBJXBP010000002">
    <property type="protein sequence ID" value="KAL3844191.1"/>
    <property type="molecule type" value="Genomic_DNA"/>
</dbReference>
<name>A0ABD3U423_9LAMI</name>
<protein>
    <submittedName>
        <fullName evidence="2">Uncharacterized protein</fullName>
    </submittedName>
</protein>
<dbReference type="AlphaFoldDB" id="A0ABD3U423"/>
<evidence type="ECO:0000313" key="3">
    <source>
        <dbReference type="Proteomes" id="UP001634393"/>
    </source>
</evidence>
<feature type="region of interest" description="Disordered" evidence="1">
    <location>
        <begin position="67"/>
        <end position="87"/>
    </location>
</feature>
<comment type="caution">
    <text evidence="2">The sequence shown here is derived from an EMBL/GenBank/DDBJ whole genome shotgun (WGS) entry which is preliminary data.</text>
</comment>
<organism evidence="2 3">
    <name type="scientific">Penstemon smallii</name>
    <dbReference type="NCBI Taxonomy" id="265156"/>
    <lineage>
        <taxon>Eukaryota</taxon>
        <taxon>Viridiplantae</taxon>
        <taxon>Streptophyta</taxon>
        <taxon>Embryophyta</taxon>
        <taxon>Tracheophyta</taxon>
        <taxon>Spermatophyta</taxon>
        <taxon>Magnoliopsida</taxon>
        <taxon>eudicotyledons</taxon>
        <taxon>Gunneridae</taxon>
        <taxon>Pentapetalae</taxon>
        <taxon>asterids</taxon>
        <taxon>lamiids</taxon>
        <taxon>Lamiales</taxon>
        <taxon>Plantaginaceae</taxon>
        <taxon>Cheloneae</taxon>
        <taxon>Penstemon</taxon>
    </lineage>
</organism>
<evidence type="ECO:0000313" key="2">
    <source>
        <dbReference type="EMBL" id="KAL3844191.1"/>
    </source>
</evidence>
<gene>
    <name evidence="2" type="ORF">ACJIZ3_001594</name>
</gene>
<accession>A0ABD3U423</accession>